<evidence type="ECO:0000256" key="1">
    <source>
        <dbReference type="ARBA" id="ARBA00022485"/>
    </source>
</evidence>
<feature type="domain" description="4Fe-4S ferredoxin-type" evidence="5">
    <location>
        <begin position="126"/>
        <end position="149"/>
    </location>
</feature>
<sequence length="149" mass="16453">MFIIGLLRGSVFVNKGNMTGRKNHFGGPFRRGCNKNADDVCVCPSCGYIVEYERGVPCNSLLCPKCNSHLIRKIVLEMSEKVDQKKENNLKGEKAYPKVNPELCMNCGSCEDICPTGAISIIDNVAFIDEDNCKKCRICVTVCPVEAIN</sequence>
<dbReference type="Gene3D" id="3.30.70.20">
    <property type="match status" value="1"/>
</dbReference>
<evidence type="ECO:0000313" key="7">
    <source>
        <dbReference type="EMBL" id="SDJ16427.1"/>
    </source>
</evidence>
<proteinExistence type="predicted"/>
<keyword evidence="3" id="KW-0408">Iron</keyword>
<dbReference type="PANTHER" id="PTHR43687">
    <property type="entry name" value="ADENYLYLSULFATE REDUCTASE, BETA SUBUNIT"/>
    <property type="match status" value="1"/>
</dbReference>
<evidence type="ECO:0000259" key="5">
    <source>
        <dbReference type="PROSITE" id="PS51379"/>
    </source>
</evidence>
<keyword evidence="2" id="KW-0479">Metal-binding</keyword>
<evidence type="ECO:0000313" key="8">
    <source>
        <dbReference type="Proteomes" id="UP000181870"/>
    </source>
</evidence>
<evidence type="ECO:0000313" key="6">
    <source>
        <dbReference type="EMBL" id="SDB79697.1"/>
    </source>
</evidence>
<gene>
    <name evidence="6" type="ORF">SAMN05192581_11101</name>
    <name evidence="7" type="ORF">SAMN05192582_11398</name>
</gene>
<dbReference type="GO" id="GO:0046872">
    <property type="term" value="F:metal ion binding"/>
    <property type="evidence" value="ECO:0007669"/>
    <property type="project" value="UniProtKB-KW"/>
</dbReference>
<feature type="domain" description="4Fe-4S ferredoxin-type" evidence="5">
    <location>
        <begin position="95"/>
        <end position="124"/>
    </location>
</feature>
<dbReference type="SUPFAM" id="SSF54862">
    <property type="entry name" value="4Fe-4S ferredoxins"/>
    <property type="match status" value="1"/>
</dbReference>
<dbReference type="InterPro" id="IPR017900">
    <property type="entry name" value="4Fe4S_Fe_S_CS"/>
</dbReference>
<evidence type="ECO:0000256" key="4">
    <source>
        <dbReference type="ARBA" id="ARBA00023014"/>
    </source>
</evidence>
<dbReference type="Pfam" id="PF00037">
    <property type="entry name" value="Fer4"/>
    <property type="match status" value="2"/>
</dbReference>
<dbReference type="AlphaFoldDB" id="A0A1G8RHF1"/>
<dbReference type="Proteomes" id="UP000181870">
    <property type="component" value="Unassembled WGS sequence"/>
</dbReference>
<dbReference type="InterPro" id="IPR050572">
    <property type="entry name" value="Fe-S_Ferredoxin"/>
</dbReference>
<dbReference type="EMBL" id="FMYE01000110">
    <property type="protein sequence ID" value="SDB79697.1"/>
    <property type="molecule type" value="Genomic_DNA"/>
</dbReference>
<accession>A0A1G8RHF1</accession>
<dbReference type="GO" id="GO:0051539">
    <property type="term" value="F:4 iron, 4 sulfur cluster binding"/>
    <property type="evidence" value="ECO:0007669"/>
    <property type="project" value="UniProtKB-KW"/>
</dbReference>
<dbReference type="InterPro" id="IPR017896">
    <property type="entry name" value="4Fe4S_Fe-S-bd"/>
</dbReference>
<keyword evidence="1" id="KW-0004">4Fe-4S</keyword>
<keyword evidence="4" id="KW-0411">Iron-sulfur</keyword>
<dbReference type="Proteomes" id="UP000183670">
    <property type="component" value="Unassembled WGS sequence"/>
</dbReference>
<name>A0A1G8RHF1_BACOV</name>
<evidence type="ECO:0000256" key="3">
    <source>
        <dbReference type="ARBA" id="ARBA00023004"/>
    </source>
</evidence>
<protein>
    <submittedName>
        <fullName evidence="7">4Fe-4S binding domain-containing protein</fullName>
    </submittedName>
</protein>
<dbReference type="PROSITE" id="PS51379">
    <property type="entry name" value="4FE4S_FER_2"/>
    <property type="match status" value="2"/>
</dbReference>
<evidence type="ECO:0000313" key="9">
    <source>
        <dbReference type="Proteomes" id="UP000183670"/>
    </source>
</evidence>
<dbReference type="EMBL" id="FNDO01000139">
    <property type="protein sequence ID" value="SDJ16427.1"/>
    <property type="molecule type" value="Genomic_DNA"/>
</dbReference>
<dbReference type="PROSITE" id="PS00198">
    <property type="entry name" value="4FE4S_FER_1"/>
    <property type="match status" value="2"/>
</dbReference>
<reference evidence="8 9" key="1">
    <citation type="submission" date="2016-10" db="EMBL/GenBank/DDBJ databases">
        <authorList>
            <person name="de Groot N.N."/>
        </authorList>
    </citation>
    <scope>NUCLEOTIDE SEQUENCE [LARGE SCALE GENOMIC DNA]</scope>
    <source>
        <strain evidence="6 9">NLAE-zl-C500</strain>
        <strain evidence="7 8">NLAE-zl-C57</strain>
    </source>
</reference>
<dbReference type="PANTHER" id="PTHR43687:SF1">
    <property type="entry name" value="FERREDOXIN III"/>
    <property type="match status" value="1"/>
</dbReference>
<organism evidence="7 8">
    <name type="scientific">Bacteroides ovatus</name>
    <dbReference type="NCBI Taxonomy" id="28116"/>
    <lineage>
        <taxon>Bacteria</taxon>
        <taxon>Pseudomonadati</taxon>
        <taxon>Bacteroidota</taxon>
        <taxon>Bacteroidia</taxon>
        <taxon>Bacteroidales</taxon>
        <taxon>Bacteroidaceae</taxon>
        <taxon>Bacteroides</taxon>
    </lineage>
</organism>
<evidence type="ECO:0000256" key="2">
    <source>
        <dbReference type="ARBA" id="ARBA00022723"/>
    </source>
</evidence>